<dbReference type="AlphaFoldDB" id="A0AAC9IQ37"/>
<dbReference type="EMBL" id="CP015017">
    <property type="protein sequence ID" value="APC00759.1"/>
    <property type="molecule type" value="Genomic_DNA"/>
</dbReference>
<dbReference type="RefSeq" id="WP_071538929.1">
    <property type="nucleotide sequence ID" value="NZ_CP015016.1"/>
</dbReference>
<organism evidence="1 2">
    <name type="scientific">Polynucleobacter asymbioticus</name>
    <dbReference type="NCBI Taxonomy" id="576611"/>
    <lineage>
        <taxon>Bacteria</taxon>
        <taxon>Pseudomonadati</taxon>
        <taxon>Pseudomonadota</taxon>
        <taxon>Betaproteobacteria</taxon>
        <taxon>Burkholderiales</taxon>
        <taxon>Burkholderiaceae</taxon>
        <taxon>Polynucleobacter</taxon>
    </lineage>
</organism>
<reference evidence="1" key="1">
    <citation type="journal article" date="2017" name="Appl. Environ. Microbiol.">
        <title>Microdiversification of a pelagic Polynucleobacter species is mainly driven by acquisition of genomic islands from a partially interspecific gene pool.</title>
        <authorList>
            <person name="Hoetzinger M."/>
            <person name="Hahn M.W."/>
            <person name="Jezberova J."/>
            <person name="Schmidt J."/>
            <person name="Koll U."/>
        </authorList>
    </citation>
    <scope>NUCLEOTIDE SEQUENCE</scope>
    <source>
        <strain evidence="1">MWH-RechtKol4</strain>
    </source>
</reference>
<gene>
    <name evidence="1" type="ORF">AOC25_03510</name>
</gene>
<dbReference type="Proteomes" id="UP000182060">
    <property type="component" value="Chromosome"/>
</dbReference>
<evidence type="ECO:0000313" key="1">
    <source>
        <dbReference type="EMBL" id="APC00759.1"/>
    </source>
</evidence>
<protein>
    <recommendedName>
        <fullName evidence="3">Heavy-metal-associated domain-containing protein</fullName>
    </recommendedName>
</protein>
<name>A0AAC9IQ37_9BURK</name>
<sequence length="206" mass="23069">MPYKNTNMEVDVPQVPRTGNVIHHVPGRLRIKILGGTDIPEYFLGLKELINAMPGVNSVRVNSPASSIVIDYIPDDMTFHARLQDDPNIKTWLTLDEEMVSPYIVKQEVTLHTPYLFPHSRVAEAIVSVAERLDVGLRQASNGYLDLKVLLPIGIAIGTSLHKARGRGTPMWITLSTFAFNSFLTLHHQRIDAPIIQIFSRPARRG</sequence>
<evidence type="ECO:0008006" key="3">
    <source>
        <dbReference type="Google" id="ProtNLM"/>
    </source>
</evidence>
<evidence type="ECO:0000313" key="2">
    <source>
        <dbReference type="Proteomes" id="UP000182060"/>
    </source>
</evidence>
<accession>A0AAC9IQ37</accession>
<proteinExistence type="predicted"/>
<dbReference type="Pfam" id="PF19991">
    <property type="entry name" value="HMA_2"/>
    <property type="match status" value="1"/>
</dbReference>